<evidence type="ECO:0008006" key="4">
    <source>
        <dbReference type="Google" id="ProtNLM"/>
    </source>
</evidence>
<sequence>MSYENNNPEDLQRYPTFIFQPTYKEFSLEEHRFADYMLLNRNSDRPDKAVTELLKRNTLKLYAYYLAAITRGITNTDVNRLSGKGVEICVGKTPSEDETWSLPVNLISHHSAYFKAACLWNVKGQINLLGHDPSVFSLFVEWMYNGSYDISAFPRNPSMHAKCWVLGDFILCREFKNYAMGRLFDEHVATAFGIPVAYEDVQYVCNSASSDSKLKLFYTDFVTDQFGDIYRLRGYMADWEKFLEDHPKTRSALLRKLRYGPPKKPRVKSVTKYLEPEEVVSESALRAQVDFAKFAEKKQDEGSKPASQNEVSKPASQDDSERRKRDQFGFNVNGLPSVRGLNWSTAATPQLQFFTTQDIANVPAPNASSQSAVTSTIQFFPPKSIAAPVSNSSSQGTAVPSVPKSSQVTPAPTIQLFRPQIKPFSIAAKSSQSTPAPSAANFSLQGTAAPLVSNASSQVTVIPSVPSSSQGIIASPVPSLSLPGSAAPTVPNASSQERVAPLVPKSSSQDSATVLPVPNSLQGTAAPSGSPHGIVAPPTQSFPLQGSAVPSVPNASPEGIVVPLAPNSSQTTPAPPVPNSSSRDTAAPVDRVEGEQEKESVGDETNTTSIATQDATIKESSPSGSTSDDGSETQNTPGSGEE</sequence>
<dbReference type="eggNOG" id="ENOG502SVBQ">
    <property type="taxonomic scope" value="Eukaryota"/>
</dbReference>
<protein>
    <recommendedName>
        <fullName evidence="4">BTB domain-containing protein</fullName>
    </recommendedName>
</protein>
<accession>K3UTZ4</accession>
<dbReference type="KEGG" id="fpu:FPSE_03783"/>
<dbReference type="Proteomes" id="UP000007978">
    <property type="component" value="Chromosome 1"/>
</dbReference>
<dbReference type="CDD" id="cd18186">
    <property type="entry name" value="BTB_POZ_ZBTB_KLHL-like"/>
    <property type="match status" value="1"/>
</dbReference>
<dbReference type="OrthoDB" id="1022638at2759"/>
<dbReference type="AlphaFoldDB" id="K3UTZ4"/>
<evidence type="ECO:0000313" key="2">
    <source>
        <dbReference type="EMBL" id="EKJ76011.1"/>
    </source>
</evidence>
<feature type="compositionally biased region" description="Polar residues" evidence="1">
    <location>
        <begin position="389"/>
        <end position="409"/>
    </location>
</feature>
<feature type="region of interest" description="Disordered" evidence="1">
    <location>
        <begin position="296"/>
        <end position="331"/>
    </location>
</feature>
<dbReference type="InterPro" id="IPR011333">
    <property type="entry name" value="SKP1/BTB/POZ_sf"/>
</dbReference>
<reference evidence="2 3" key="1">
    <citation type="journal article" date="2012" name="PLoS Pathog.">
        <title>Comparative pathogenomics reveals horizontally acquired novel virulence genes in fungi infecting cereal hosts.</title>
        <authorList>
            <person name="Gardiner D.M."/>
            <person name="McDonald M.C."/>
            <person name="Covarelli L."/>
            <person name="Solomon P.S."/>
            <person name="Rusu A.G."/>
            <person name="Marshall M."/>
            <person name="Kazan K."/>
            <person name="Chakraborty S."/>
            <person name="McDonald B.A."/>
            <person name="Manners J.M."/>
        </authorList>
    </citation>
    <scope>NUCLEOTIDE SEQUENCE [LARGE SCALE GENOMIC DNA]</scope>
    <source>
        <strain evidence="2 3">CS3096</strain>
    </source>
</reference>
<feature type="compositionally biased region" description="Polar residues" evidence="1">
    <location>
        <begin position="305"/>
        <end position="317"/>
    </location>
</feature>
<dbReference type="PANTHER" id="PTHR47843">
    <property type="entry name" value="BTB DOMAIN-CONTAINING PROTEIN-RELATED"/>
    <property type="match status" value="1"/>
</dbReference>
<dbReference type="GeneID" id="20362402"/>
<comment type="caution">
    <text evidence="2">The sequence shown here is derived from an EMBL/GenBank/DDBJ whole genome shotgun (WGS) entry which is preliminary data.</text>
</comment>
<feature type="compositionally biased region" description="Low complexity" evidence="1">
    <location>
        <begin position="619"/>
        <end position="628"/>
    </location>
</feature>
<keyword evidence="3" id="KW-1185">Reference proteome</keyword>
<evidence type="ECO:0000256" key="1">
    <source>
        <dbReference type="SAM" id="MobiDB-lite"/>
    </source>
</evidence>
<dbReference type="EMBL" id="AFNW01000079">
    <property type="protein sequence ID" value="EKJ76011.1"/>
    <property type="molecule type" value="Genomic_DNA"/>
</dbReference>
<feature type="compositionally biased region" description="Polar residues" evidence="1">
    <location>
        <begin position="603"/>
        <end position="615"/>
    </location>
</feature>
<feature type="region of interest" description="Disordered" evidence="1">
    <location>
        <begin position="388"/>
        <end position="409"/>
    </location>
</feature>
<gene>
    <name evidence="2" type="ORF">FPSE_03783</name>
</gene>
<feature type="region of interest" description="Disordered" evidence="1">
    <location>
        <begin position="481"/>
        <end position="642"/>
    </location>
</feature>
<proteinExistence type="predicted"/>
<organism evidence="2 3">
    <name type="scientific">Fusarium pseudograminearum (strain CS3096)</name>
    <name type="common">Wheat and barley crown-rot fungus</name>
    <dbReference type="NCBI Taxonomy" id="1028729"/>
    <lineage>
        <taxon>Eukaryota</taxon>
        <taxon>Fungi</taxon>
        <taxon>Dikarya</taxon>
        <taxon>Ascomycota</taxon>
        <taxon>Pezizomycotina</taxon>
        <taxon>Sordariomycetes</taxon>
        <taxon>Hypocreomycetidae</taxon>
        <taxon>Hypocreales</taxon>
        <taxon>Nectriaceae</taxon>
        <taxon>Fusarium</taxon>
    </lineage>
</organism>
<feature type="compositionally biased region" description="Basic and acidic residues" evidence="1">
    <location>
        <begin position="590"/>
        <end position="601"/>
    </location>
</feature>
<dbReference type="Gene3D" id="3.30.710.10">
    <property type="entry name" value="Potassium Channel Kv1.1, Chain A"/>
    <property type="match status" value="1"/>
</dbReference>
<dbReference type="RefSeq" id="XP_009255178.1">
    <property type="nucleotide sequence ID" value="XM_009256903.1"/>
</dbReference>
<evidence type="ECO:0000313" key="3">
    <source>
        <dbReference type="Proteomes" id="UP000007978"/>
    </source>
</evidence>
<dbReference type="HOGENOM" id="CLU_028619_0_0_1"/>
<name>K3UTZ4_FUSPC</name>